<evidence type="ECO:0000313" key="2">
    <source>
        <dbReference type="Proteomes" id="UP000033038"/>
    </source>
</evidence>
<dbReference type="AlphaFoldDB" id="A0A0E3QLP1"/>
<sequence length="249" mass="28734">MDRYKIVCKIMIFVCICTFATQTASAYSYSVTIIENYSVLNSLAPHGTENYGIVENWLHDVAGWNEYFYDSETNVDETDFGTLDSGYQGLDDADFHYHLGHGVDDIGTEIALYNWLPGYNYNDVRAQDVYKKWDNNNEWVLLHSCHILDDYNDWAGALEYSHGILGFTTEAFTNEELVDKFFTYTIDDDDEICDAWWFATVETFESPVRAAMIADTDNQYVYDHLNGQGTMQPDEYPDDSLYAYGSWRC</sequence>
<protein>
    <submittedName>
        <fullName evidence="1">Uncharacterized protein</fullName>
    </submittedName>
</protein>
<dbReference type="InterPro" id="IPR045926">
    <property type="entry name" value="DUF6345"/>
</dbReference>
<dbReference type="EMBL" id="CP009526">
    <property type="protein sequence ID" value="AKB51927.1"/>
    <property type="molecule type" value="Genomic_DNA"/>
</dbReference>
<dbReference type="KEGG" id="mbw:MSBRW_2674"/>
<name>A0A0E3QLP1_METBA</name>
<dbReference type="Pfam" id="PF19872">
    <property type="entry name" value="DUF6345"/>
    <property type="match status" value="1"/>
</dbReference>
<proteinExistence type="predicted"/>
<reference evidence="1 2" key="1">
    <citation type="submission" date="2014-07" db="EMBL/GenBank/DDBJ databases">
        <title>Methanogenic archaea and the global carbon cycle.</title>
        <authorList>
            <person name="Henriksen J.R."/>
            <person name="Luke J."/>
            <person name="Reinhart S."/>
            <person name="Benedict M.N."/>
            <person name="Youngblut N.D."/>
            <person name="Metcalf M.E."/>
            <person name="Whitaker R.J."/>
            <person name="Metcalf W.W."/>
        </authorList>
    </citation>
    <scope>NUCLEOTIDE SEQUENCE [LARGE SCALE GENOMIC DNA]</scope>
    <source>
        <strain evidence="1 2">Wiesmoor</strain>
    </source>
</reference>
<organism evidence="1 2">
    <name type="scientific">Methanosarcina barkeri str. Wiesmoor</name>
    <dbReference type="NCBI Taxonomy" id="1434109"/>
    <lineage>
        <taxon>Archaea</taxon>
        <taxon>Methanobacteriati</taxon>
        <taxon>Methanobacteriota</taxon>
        <taxon>Stenosarchaea group</taxon>
        <taxon>Methanomicrobia</taxon>
        <taxon>Methanosarcinales</taxon>
        <taxon>Methanosarcinaceae</taxon>
        <taxon>Methanosarcina</taxon>
    </lineage>
</organism>
<evidence type="ECO:0000313" key="1">
    <source>
        <dbReference type="EMBL" id="AKB51927.1"/>
    </source>
</evidence>
<dbReference type="PATRIC" id="fig|1434109.4.peg.3486"/>
<gene>
    <name evidence="1" type="ORF">MSBRW_2674</name>
</gene>
<accession>A0A0E3QLP1</accession>
<dbReference type="HOGENOM" id="CLU_1032908_0_0_2"/>
<dbReference type="GeneID" id="24824251"/>
<dbReference type="Proteomes" id="UP000033038">
    <property type="component" value="Chromosome"/>
</dbReference>
<dbReference type="RefSeq" id="WP_011307041.1">
    <property type="nucleotide sequence ID" value="NZ_CP009526.1"/>
</dbReference>